<protein>
    <submittedName>
        <fullName evidence="3">Uncharacterized protein</fullName>
    </submittedName>
</protein>
<organism evidence="3 4">
    <name type="scientific">Salinithrix halophila</name>
    <dbReference type="NCBI Taxonomy" id="1485204"/>
    <lineage>
        <taxon>Bacteria</taxon>
        <taxon>Bacillati</taxon>
        <taxon>Bacillota</taxon>
        <taxon>Bacilli</taxon>
        <taxon>Bacillales</taxon>
        <taxon>Thermoactinomycetaceae</taxon>
        <taxon>Salinithrix</taxon>
    </lineage>
</organism>
<feature type="region of interest" description="Disordered" evidence="1">
    <location>
        <begin position="53"/>
        <end position="72"/>
    </location>
</feature>
<keyword evidence="2" id="KW-0812">Transmembrane</keyword>
<keyword evidence="2" id="KW-0472">Membrane</keyword>
<comment type="caution">
    <text evidence="3">The sequence shown here is derived from an EMBL/GenBank/DDBJ whole genome shotgun (WGS) entry which is preliminary data.</text>
</comment>
<accession>A0ABV8JH44</accession>
<dbReference type="EMBL" id="JBHSAP010000018">
    <property type="protein sequence ID" value="MFC4078302.1"/>
    <property type="molecule type" value="Genomic_DNA"/>
</dbReference>
<evidence type="ECO:0000313" key="3">
    <source>
        <dbReference type="EMBL" id="MFC4078302.1"/>
    </source>
</evidence>
<evidence type="ECO:0000313" key="4">
    <source>
        <dbReference type="Proteomes" id="UP001595843"/>
    </source>
</evidence>
<gene>
    <name evidence="3" type="ORF">ACFOUO_16005</name>
</gene>
<reference evidence="4" key="1">
    <citation type="journal article" date="2019" name="Int. J. Syst. Evol. Microbiol.">
        <title>The Global Catalogue of Microorganisms (GCM) 10K type strain sequencing project: providing services to taxonomists for standard genome sequencing and annotation.</title>
        <authorList>
            <consortium name="The Broad Institute Genomics Platform"/>
            <consortium name="The Broad Institute Genome Sequencing Center for Infectious Disease"/>
            <person name="Wu L."/>
            <person name="Ma J."/>
        </authorList>
    </citation>
    <scope>NUCLEOTIDE SEQUENCE [LARGE SCALE GENOMIC DNA]</scope>
    <source>
        <strain evidence="4">IBRC-M 10813</strain>
    </source>
</reference>
<name>A0ABV8JH44_9BACL</name>
<feature type="transmembrane region" description="Helical" evidence="2">
    <location>
        <begin position="80"/>
        <end position="95"/>
    </location>
</feature>
<keyword evidence="2" id="KW-1133">Transmembrane helix</keyword>
<dbReference type="RefSeq" id="WP_380706115.1">
    <property type="nucleotide sequence ID" value="NZ_JBHSAP010000018.1"/>
</dbReference>
<sequence>MEITCKLCESTNVFHLRSPKHGKNHHLYCCHQCGGYTKVDRWKHIQAKEAKKAAKIAAKEQKKAEKKAERKRPLTTKEKAIAAIALIIVLVGWLTN</sequence>
<evidence type="ECO:0000256" key="1">
    <source>
        <dbReference type="SAM" id="MobiDB-lite"/>
    </source>
</evidence>
<keyword evidence="4" id="KW-1185">Reference proteome</keyword>
<evidence type="ECO:0000256" key="2">
    <source>
        <dbReference type="SAM" id="Phobius"/>
    </source>
</evidence>
<proteinExistence type="predicted"/>
<dbReference type="Proteomes" id="UP001595843">
    <property type="component" value="Unassembled WGS sequence"/>
</dbReference>